<feature type="signal peptide" evidence="2">
    <location>
        <begin position="1"/>
        <end position="20"/>
    </location>
</feature>
<sequence>MKRLFCSFLLILITAAPAYASIQSGQWKYYREVRSSKEGFVLISTDKDLLEKAQKELSDLRLTDDEGREIPYQAVRQESPREYSYPPLLIDVVTRDNSSSLTLDLSKTGILHNEISLDIENNEDYLRDVTVEGSNDNSSWSLIKKDKLFYVPPDFKKSKLSYTPVSFRYLRLTVDCSGKKPLRITGAGVKYVPPLNNIITKTIPVNQQPPRNDLKTKTTEIIIDLGTKGYQVDHIDLKTDSPNFYRRVEIYESDDAKEWSLLTSDRIYAYQWPGYQASSDSISVHLNTGRYLKAVINNQDSPPLDVRAEVYGEAPELLASLTAGNYKLWYGNPLAGRPRYDLDQFSGMIDKIGLENISPGPEQVNPEYKEKISPENSKHLVNATVIIAALVIGFIILKSLKSKPTQ</sequence>
<dbReference type="SUPFAM" id="SSF49785">
    <property type="entry name" value="Galactose-binding domain-like"/>
    <property type="match status" value="1"/>
</dbReference>
<keyword evidence="1" id="KW-0472">Membrane</keyword>
<dbReference type="STRING" id="341036.SAMN05660649_04550"/>
<dbReference type="RefSeq" id="WP_092474733.1">
    <property type="nucleotide sequence ID" value="NZ_FOOX01000022.1"/>
</dbReference>
<organism evidence="3 4">
    <name type="scientific">Desulfotruncus arcticus DSM 17038</name>
    <dbReference type="NCBI Taxonomy" id="1121424"/>
    <lineage>
        <taxon>Bacteria</taxon>
        <taxon>Bacillati</taxon>
        <taxon>Bacillota</taxon>
        <taxon>Clostridia</taxon>
        <taxon>Eubacteriales</taxon>
        <taxon>Desulfallaceae</taxon>
        <taxon>Desulfotruncus</taxon>
    </lineage>
</organism>
<evidence type="ECO:0000313" key="3">
    <source>
        <dbReference type="EMBL" id="SFH27648.1"/>
    </source>
</evidence>
<evidence type="ECO:0008006" key="5">
    <source>
        <dbReference type="Google" id="ProtNLM"/>
    </source>
</evidence>
<gene>
    <name evidence="3" type="ORF">SAMN05660649_04550</name>
</gene>
<dbReference type="EMBL" id="FOOX01000022">
    <property type="protein sequence ID" value="SFH27648.1"/>
    <property type="molecule type" value="Genomic_DNA"/>
</dbReference>
<keyword evidence="1" id="KW-0812">Transmembrane</keyword>
<reference evidence="4" key="1">
    <citation type="submission" date="2016-10" db="EMBL/GenBank/DDBJ databases">
        <authorList>
            <person name="Varghese N."/>
            <person name="Submissions S."/>
        </authorList>
    </citation>
    <scope>NUCLEOTIDE SEQUENCE [LARGE SCALE GENOMIC DNA]</scope>
    <source>
        <strain evidence="4">DSM 17038</strain>
    </source>
</reference>
<dbReference type="InterPro" id="IPR025060">
    <property type="entry name" value="DUF3999"/>
</dbReference>
<evidence type="ECO:0000256" key="1">
    <source>
        <dbReference type="SAM" id="Phobius"/>
    </source>
</evidence>
<dbReference type="Pfam" id="PF13163">
    <property type="entry name" value="DUF3999"/>
    <property type="match status" value="1"/>
</dbReference>
<keyword evidence="4" id="KW-1185">Reference proteome</keyword>
<dbReference type="OrthoDB" id="1806788at2"/>
<keyword evidence="2" id="KW-0732">Signal</keyword>
<dbReference type="InterPro" id="IPR008979">
    <property type="entry name" value="Galactose-bd-like_sf"/>
</dbReference>
<dbReference type="Proteomes" id="UP000199337">
    <property type="component" value="Unassembled WGS sequence"/>
</dbReference>
<protein>
    <recommendedName>
        <fullName evidence="5">F5/8 type C domain-containing protein</fullName>
    </recommendedName>
</protein>
<name>A0A1I2YQ31_9FIRM</name>
<accession>A0A1I2YQ31</accession>
<evidence type="ECO:0000256" key="2">
    <source>
        <dbReference type="SAM" id="SignalP"/>
    </source>
</evidence>
<evidence type="ECO:0000313" key="4">
    <source>
        <dbReference type="Proteomes" id="UP000199337"/>
    </source>
</evidence>
<proteinExistence type="predicted"/>
<feature type="transmembrane region" description="Helical" evidence="1">
    <location>
        <begin position="379"/>
        <end position="397"/>
    </location>
</feature>
<dbReference type="AlphaFoldDB" id="A0A1I2YQ31"/>
<dbReference type="Gene3D" id="2.60.120.260">
    <property type="entry name" value="Galactose-binding domain-like"/>
    <property type="match status" value="2"/>
</dbReference>
<feature type="chain" id="PRO_5011526817" description="F5/8 type C domain-containing protein" evidence="2">
    <location>
        <begin position="21"/>
        <end position="406"/>
    </location>
</feature>
<keyword evidence="1" id="KW-1133">Transmembrane helix</keyword>